<organism evidence="2 3">
    <name type="scientific">Tenacibaculum jejuense</name>
    <dbReference type="NCBI Taxonomy" id="584609"/>
    <lineage>
        <taxon>Bacteria</taxon>
        <taxon>Pseudomonadati</taxon>
        <taxon>Bacteroidota</taxon>
        <taxon>Flavobacteriia</taxon>
        <taxon>Flavobacteriales</taxon>
        <taxon>Flavobacteriaceae</taxon>
        <taxon>Tenacibaculum</taxon>
    </lineage>
</organism>
<dbReference type="AlphaFoldDB" id="A0A238UEB6"/>
<dbReference type="Proteomes" id="UP000215214">
    <property type="component" value="Chromosome TJEJU"/>
</dbReference>
<dbReference type="InterPro" id="IPR045361">
    <property type="entry name" value="CIS_tube_prot_N"/>
</dbReference>
<evidence type="ECO:0000313" key="3">
    <source>
        <dbReference type="Proteomes" id="UP000215214"/>
    </source>
</evidence>
<dbReference type="OrthoDB" id="9815939at2"/>
<proteinExistence type="predicted"/>
<name>A0A238UEB6_9FLAO</name>
<accession>A0A238UEB6</accession>
<dbReference type="RefSeq" id="WP_095073822.1">
    <property type="nucleotide sequence ID" value="NZ_LT899436.1"/>
</dbReference>
<reference evidence="2 3" key="1">
    <citation type="submission" date="2017-07" db="EMBL/GenBank/DDBJ databases">
        <authorList>
            <person name="Sun Z.S."/>
            <person name="Albrecht U."/>
            <person name="Echele G."/>
            <person name="Lee C.C."/>
        </authorList>
    </citation>
    <scope>NUCLEOTIDE SEQUENCE [LARGE SCALE GENOMIC DNA]</scope>
    <source>
        <strain evidence="3">type strain: KCTC 22618</strain>
    </source>
</reference>
<dbReference type="Pfam" id="PF19266">
    <property type="entry name" value="CIS_tube"/>
    <property type="match status" value="1"/>
</dbReference>
<protein>
    <recommendedName>
        <fullName evidence="1">Contractile injection system tube protein N-terminal domain-containing protein</fullName>
    </recommendedName>
</protein>
<dbReference type="KEGG" id="tje:TJEJU_3277"/>
<evidence type="ECO:0000313" key="2">
    <source>
        <dbReference type="EMBL" id="SNR16928.1"/>
    </source>
</evidence>
<evidence type="ECO:0000259" key="1">
    <source>
        <dbReference type="Pfam" id="PF19266"/>
    </source>
</evidence>
<keyword evidence="3" id="KW-1185">Reference proteome</keyword>
<feature type="domain" description="Contractile injection system tube protein N-terminal" evidence="1">
    <location>
        <begin position="7"/>
        <end position="166"/>
    </location>
</feature>
<sequence>MEFNFFQLEKLKIKSYKTSTRTDIPEEFTAMFNPTSYTLFYKNVYETKQGINTSGREANYVISKPKELKLKLILDGNNVQDFGIVTLFNSSKNDVNKKVQEFLKMTTLMDGDIHEPRPLKLQWGDLHFKCRLASVNVNYTQFDASGIPLRAELDTVFFGDLETAERLKEENKSSPDLTHYRIMGAHDKLPLLCEKIYGSPAYYIEVAKVNKLKNFRDLKQGQRIYFPPIAK</sequence>
<gene>
    <name evidence="2" type="ORF">TJEJU_3277</name>
</gene>
<dbReference type="EMBL" id="LT899436">
    <property type="protein sequence ID" value="SNR16928.1"/>
    <property type="molecule type" value="Genomic_DNA"/>
</dbReference>